<dbReference type="AlphaFoldDB" id="A0A2P2QJE9"/>
<sequence>MPWWHLKIFHCELLLAPVVLPPCICSFTFMQ</sequence>
<reference evidence="1" key="1">
    <citation type="submission" date="2018-02" db="EMBL/GenBank/DDBJ databases">
        <title>Rhizophora mucronata_Transcriptome.</title>
        <authorList>
            <person name="Meera S.P."/>
            <person name="Sreeshan A."/>
            <person name="Augustine A."/>
        </authorList>
    </citation>
    <scope>NUCLEOTIDE SEQUENCE</scope>
    <source>
        <tissue evidence="1">Leaf</tissue>
    </source>
</reference>
<proteinExistence type="predicted"/>
<organism evidence="1">
    <name type="scientific">Rhizophora mucronata</name>
    <name type="common">Asiatic mangrove</name>
    <dbReference type="NCBI Taxonomy" id="61149"/>
    <lineage>
        <taxon>Eukaryota</taxon>
        <taxon>Viridiplantae</taxon>
        <taxon>Streptophyta</taxon>
        <taxon>Embryophyta</taxon>
        <taxon>Tracheophyta</taxon>
        <taxon>Spermatophyta</taxon>
        <taxon>Magnoliopsida</taxon>
        <taxon>eudicotyledons</taxon>
        <taxon>Gunneridae</taxon>
        <taxon>Pentapetalae</taxon>
        <taxon>rosids</taxon>
        <taxon>fabids</taxon>
        <taxon>Malpighiales</taxon>
        <taxon>Rhizophoraceae</taxon>
        <taxon>Rhizophora</taxon>
    </lineage>
</organism>
<protein>
    <submittedName>
        <fullName evidence="1">Uncharacterized protein</fullName>
    </submittedName>
</protein>
<dbReference type="EMBL" id="GGEC01086648">
    <property type="protein sequence ID" value="MBX67132.1"/>
    <property type="molecule type" value="Transcribed_RNA"/>
</dbReference>
<evidence type="ECO:0000313" key="1">
    <source>
        <dbReference type="EMBL" id="MBX67132.1"/>
    </source>
</evidence>
<accession>A0A2P2QJE9</accession>
<name>A0A2P2QJE9_RHIMU</name>